<evidence type="ECO:0000313" key="6">
    <source>
        <dbReference type="Proteomes" id="UP000063789"/>
    </source>
</evidence>
<dbReference type="AlphaFoldDB" id="A0A0N9NE10"/>
<organism evidence="5 6">
    <name type="scientific">Gordonia phthalatica</name>
    <dbReference type="NCBI Taxonomy" id="1136941"/>
    <lineage>
        <taxon>Bacteria</taxon>
        <taxon>Bacillati</taxon>
        <taxon>Actinomycetota</taxon>
        <taxon>Actinomycetes</taxon>
        <taxon>Mycobacteriales</taxon>
        <taxon>Gordoniaceae</taxon>
        <taxon>Gordonia</taxon>
    </lineage>
</organism>
<dbReference type="OrthoDB" id="3400172at2"/>
<dbReference type="PATRIC" id="fig|1136941.3.peg.2794"/>
<keyword evidence="2" id="KW-0238">DNA-binding</keyword>
<name>A0A0N9NE10_9ACTN</name>
<evidence type="ECO:0000256" key="3">
    <source>
        <dbReference type="ARBA" id="ARBA00023163"/>
    </source>
</evidence>
<dbReference type="InterPro" id="IPR036390">
    <property type="entry name" value="WH_DNA-bd_sf"/>
</dbReference>
<reference evidence="5 6" key="2">
    <citation type="journal article" date="2017" name="Int. J. Syst. Evol. Microbiol.">
        <title>Gordonia phthalatica sp. nov., a di-n-butyl phthalate-degrading bacterium isolated from activated sludge.</title>
        <authorList>
            <person name="Jin D."/>
            <person name="Kong X."/>
            <person name="Jia M."/>
            <person name="Yu X."/>
            <person name="Wang X."/>
            <person name="Zhuang X."/>
            <person name="Deng Y."/>
            <person name="Bai Z."/>
        </authorList>
    </citation>
    <scope>NUCLEOTIDE SEQUENCE [LARGE SCALE GENOMIC DNA]</scope>
    <source>
        <strain evidence="5 6">QH-11</strain>
    </source>
</reference>
<evidence type="ECO:0000256" key="2">
    <source>
        <dbReference type="ARBA" id="ARBA00023125"/>
    </source>
</evidence>
<dbReference type="PANTHER" id="PTHR43132">
    <property type="entry name" value="ARSENICAL RESISTANCE OPERON REPRESSOR ARSR-RELATED"/>
    <property type="match status" value="1"/>
</dbReference>
<evidence type="ECO:0000313" key="5">
    <source>
        <dbReference type="EMBL" id="ALG85334.1"/>
    </source>
</evidence>
<dbReference type="SUPFAM" id="SSF46785">
    <property type="entry name" value="Winged helix' DNA-binding domain"/>
    <property type="match status" value="1"/>
</dbReference>
<dbReference type="RefSeq" id="WP_062393414.1">
    <property type="nucleotide sequence ID" value="NZ_CP011853.1"/>
</dbReference>
<keyword evidence="1" id="KW-0805">Transcription regulation</keyword>
<sequence>MDHAVMSPSLIADRQAHSSASDLLRALASPARVSIVMSLRDRPMCVHELVDELQLNQPQVSQHLSVLKKSGVVLGSRRGREVEYSLADDHVAHIVVDAVIHATEHQTAAVP</sequence>
<dbReference type="PROSITE" id="PS50987">
    <property type="entry name" value="HTH_ARSR_2"/>
    <property type="match status" value="1"/>
</dbReference>
<reference evidence="6" key="1">
    <citation type="submission" date="2015-06" db="EMBL/GenBank/DDBJ databases">
        <title>Complete genome sequence and metabolic analysis of phthalate degradation pathway in Gordonia sp. QH-11.</title>
        <authorList>
            <person name="Jin D."/>
            <person name="Kong X."/>
            <person name="Bai Z."/>
        </authorList>
    </citation>
    <scope>NUCLEOTIDE SEQUENCE [LARGE SCALE GENOMIC DNA]</scope>
    <source>
        <strain evidence="6">QH-11</strain>
    </source>
</reference>
<gene>
    <name evidence="5" type="ORF">ACH46_13680</name>
</gene>
<dbReference type="InterPro" id="IPR001845">
    <property type="entry name" value="HTH_ArsR_DNA-bd_dom"/>
</dbReference>
<dbReference type="CDD" id="cd00090">
    <property type="entry name" value="HTH_ARSR"/>
    <property type="match status" value="1"/>
</dbReference>
<evidence type="ECO:0000259" key="4">
    <source>
        <dbReference type="PROSITE" id="PS50987"/>
    </source>
</evidence>
<dbReference type="GO" id="GO:0003677">
    <property type="term" value="F:DNA binding"/>
    <property type="evidence" value="ECO:0007669"/>
    <property type="project" value="UniProtKB-KW"/>
</dbReference>
<dbReference type="SMART" id="SM00418">
    <property type="entry name" value="HTH_ARSR"/>
    <property type="match status" value="1"/>
</dbReference>
<dbReference type="PRINTS" id="PR00778">
    <property type="entry name" value="HTHARSR"/>
</dbReference>
<dbReference type="NCBIfam" id="NF033788">
    <property type="entry name" value="HTH_metalloreg"/>
    <property type="match status" value="1"/>
</dbReference>
<dbReference type="GO" id="GO:0003700">
    <property type="term" value="F:DNA-binding transcription factor activity"/>
    <property type="evidence" value="ECO:0007669"/>
    <property type="project" value="InterPro"/>
</dbReference>
<dbReference type="Pfam" id="PF01022">
    <property type="entry name" value="HTH_5"/>
    <property type="match status" value="1"/>
</dbReference>
<dbReference type="EMBL" id="CP011853">
    <property type="protein sequence ID" value="ALG85334.1"/>
    <property type="molecule type" value="Genomic_DNA"/>
</dbReference>
<dbReference type="Gene3D" id="1.10.10.10">
    <property type="entry name" value="Winged helix-like DNA-binding domain superfamily/Winged helix DNA-binding domain"/>
    <property type="match status" value="1"/>
</dbReference>
<dbReference type="InterPro" id="IPR036388">
    <property type="entry name" value="WH-like_DNA-bd_sf"/>
</dbReference>
<keyword evidence="6" id="KW-1185">Reference proteome</keyword>
<dbReference type="InterPro" id="IPR051011">
    <property type="entry name" value="Metal_resp_trans_reg"/>
</dbReference>
<protein>
    <submittedName>
        <fullName evidence="5">ArsR family transcriptional regulator</fullName>
    </submittedName>
</protein>
<keyword evidence="3" id="KW-0804">Transcription</keyword>
<feature type="domain" description="HTH arsR-type" evidence="4">
    <location>
        <begin position="12"/>
        <end position="106"/>
    </location>
</feature>
<dbReference type="Proteomes" id="UP000063789">
    <property type="component" value="Chromosome"/>
</dbReference>
<proteinExistence type="predicted"/>
<accession>A0A0N9NE10</accession>
<evidence type="ECO:0000256" key="1">
    <source>
        <dbReference type="ARBA" id="ARBA00023015"/>
    </source>
</evidence>
<dbReference type="PANTHER" id="PTHR43132:SF6">
    <property type="entry name" value="HTH-TYPE TRANSCRIPTIONAL REPRESSOR CZRA"/>
    <property type="match status" value="1"/>
</dbReference>
<dbReference type="KEGG" id="goq:ACH46_13680"/>
<dbReference type="InterPro" id="IPR011991">
    <property type="entry name" value="ArsR-like_HTH"/>
</dbReference>
<dbReference type="STRING" id="1136941.ACH46_13680"/>